<accession>T0Z783</accession>
<dbReference type="AlphaFoldDB" id="T0Z783"/>
<dbReference type="PANTHER" id="PTHR42689:SF1">
    <property type="entry name" value="ACETYL-COA ACYLTRANSFERASE FADA2 (3-KETOACYL-COA THIOLASE) (BETA-KETOTHIOLASE)-RELATED"/>
    <property type="match status" value="1"/>
</dbReference>
<keyword evidence="2" id="KW-0808">Transferase</keyword>
<dbReference type="EMBL" id="AUZX01012229">
    <property type="protein sequence ID" value="EQD39992.1"/>
    <property type="molecule type" value="Genomic_DNA"/>
</dbReference>
<dbReference type="SUPFAM" id="SSF53901">
    <property type="entry name" value="Thiolase-like"/>
    <property type="match status" value="1"/>
</dbReference>
<evidence type="ECO:0000259" key="1">
    <source>
        <dbReference type="Pfam" id="PF00108"/>
    </source>
</evidence>
<protein>
    <submittedName>
        <fullName evidence="2">Acetyl-CoA acetyltransferase</fullName>
    </submittedName>
</protein>
<dbReference type="PANTHER" id="PTHR42689">
    <property type="entry name" value="ACETYL-COA ACYLTRANSFERASE FADA2 (3-KETOACYL-COA THIOLASE) (BETA-KETOTHIOLASE)-RELATED"/>
    <property type="match status" value="1"/>
</dbReference>
<feature type="domain" description="Thiolase N-terminal" evidence="1">
    <location>
        <begin position="18"/>
        <end position="89"/>
    </location>
</feature>
<dbReference type="Pfam" id="PF00108">
    <property type="entry name" value="Thiolase_N"/>
    <property type="match status" value="1"/>
</dbReference>
<proteinExistence type="predicted"/>
<gene>
    <name evidence="2" type="ORF">B1A_16645</name>
</gene>
<dbReference type="GO" id="GO:0016747">
    <property type="term" value="F:acyltransferase activity, transferring groups other than amino-acyl groups"/>
    <property type="evidence" value="ECO:0007669"/>
    <property type="project" value="InterPro"/>
</dbReference>
<reference evidence="2" key="2">
    <citation type="journal article" date="2014" name="ISME J.">
        <title>Microbial stratification in low pH oxic and suboxic macroscopic growths along an acid mine drainage.</title>
        <authorList>
            <person name="Mendez-Garcia C."/>
            <person name="Mesa V."/>
            <person name="Sprenger R.R."/>
            <person name="Richter M."/>
            <person name="Diez M.S."/>
            <person name="Solano J."/>
            <person name="Bargiela R."/>
            <person name="Golyshina O.V."/>
            <person name="Manteca A."/>
            <person name="Ramos J.L."/>
            <person name="Gallego J.R."/>
            <person name="Llorente I."/>
            <person name="Martins Dos Santos V.A."/>
            <person name="Jensen O.N."/>
            <person name="Pelaez A.I."/>
            <person name="Sanchez J."/>
            <person name="Ferrer M."/>
        </authorList>
    </citation>
    <scope>NUCLEOTIDE SEQUENCE</scope>
</reference>
<dbReference type="InterPro" id="IPR050521">
    <property type="entry name" value="3-ketoacyl-CoA_Thiolase"/>
</dbReference>
<evidence type="ECO:0000313" key="2">
    <source>
        <dbReference type="EMBL" id="EQD39992.1"/>
    </source>
</evidence>
<reference evidence="2" key="1">
    <citation type="submission" date="2013-08" db="EMBL/GenBank/DDBJ databases">
        <authorList>
            <person name="Mendez C."/>
            <person name="Richter M."/>
            <person name="Ferrer M."/>
            <person name="Sanchez J."/>
        </authorList>
    </citation>
    <scope>NUCLEOTIDE SEQUENCE</scope>
</reference>
<name>T0Z783_9ZZZZ</name>
<sequence length="91" mass="9574">KSFPGGGSMLVGSAVRRVAIVGGLRIPFARAHTAYATVGNQEMLTAALRGVVERFELHGARLGDVIAGAVIKHSRDYNLTRESVLSSGLDP</sequence>
<organism evidence="2">
    <name type="scientific">mine drainage metagenome</name>
    <dbReference type="NCBI Taxonomy" id="410659"/>
    <lineage>
        <taxon>unclassified sequences</taxon>
        <taxon>metagenomes</taxon>
        <taxon>ecological metagenomes</taxon>
    </lineage>
</organism>
<dbReference type="GO" id="GO:0005829">
    <property type="term" value="C:cytosol"/>
    <property type="evidence" value="ECO:0007669"/>
    <property type="project" value="TreeGrafter"/>
</dbReference>
<feature type="non-terminal residue" evidence="2">
    <location>
        <position position="1"/>
    </location>
</feature>
<feature type="non-terminal residue" evidence="2">
    <location>
        <position position="91"/>
    </location>
</feature>
<dbReference type="InterPro" id="IPR016039">
    <property type="entry name" value="Thiolase-like"/>
</dbReference>
<dbReference type="InterPro" id="IPR020616">
    <property type="entry name" value="Thiolase_N"/>
</dbReference>
<comment type="caution">
    <text evidence="2">The sequence shown here is derived from an EMBL/GenBank/DDBJ whole genome shotgun (WGS) entry which is preliminary data.</text>
</comment>
<dbReference type="Gene3D" id="3.40.47.10">
    <property type="match status" value="1"/>
</dbReference>